<feature type="domain" description="Transposase IS701-like DDE" evidence="1">
    <location>
        <begin position="35"/>
        <end position="257"/>
    </location>
</feature>
<dbReference type="SUPFAM" id="SSF53098">
    <property type="entry name" value="Ribonuclease H-like"/>
    <property type="match status" value="1"/>
</dbReference>
<evidence type="ECO:0000313" key="2">
    <source>
        <dbReference type="EMBL" id="SDX26533.1"/>
    </source>
</evidence>
<dbReference type="RefSeq" id="WP_074668341.1">
    <property type="nucleotide sequence ID" value="NZ_FNNH01000127.1"/>
</dbReference>
<reference evidence="2 3" key="1">
    <citation type="submission" date="2016-10" db="EMBL/GenBank/DDBJ databases">
        <authorList>
            <person name="de Groot N.N."/>
        </authorList>
    </citation>
    <scope>NUCLEOTIDE SEQUENCE [LARGE SCALE GENOMIC DNA]</scope>
    <source>
        <strain evidence="2 3">Nm110</strain>
    </source>
</reference>
<dbReference type="InterPro" id="IPR038721">
    <property type="entry name" value="IS701-like_DDE_dom"/>
</dbReference>
<dbReference type="AlphaFoldDB" id="A0A1H3AA70"/>
<accession>A0A1H3AA70</accession>
<dbReference type="Pfam" id="PF13546">
    <property type="entry name" value="DDE_5"/>
    <property type="match status" value="1"/>
</dbReference>
<dbReference type="InterPro" id="IPR012337">
    <property type="entry name" value="RNaseH-like_sf"/>
</dbReference>
<dbReference type="Proteomes" id="UP000183454">
    <property type="component" value="Unassembled WGS sequence"/>
</dbReference>
<proteinExistence type="predicted"/>
<dbReference type="EMBL" id="FNNH01000127">
    <property type="protein sequence ID" value="SDX26533.1"/>
    <property type="molecule type" value="Genomic_DNA"/>
</dbReference>
<keyword evidence="2" id="KW-0378">Hydrolase</keyword>
<name>A0A1H3AA70_9PROT</name>
<evidence type="ECO:0000313" key="3">
    <source>
        <dbReference type="Proteomes" id="UP000183454"/>
    </source>
</evidence>
<evidence type="ECO:0000259" key="1">
    <source>
        <dbReference type="Pfam" id="PF13546"/>
    </source>
</evidence>
<protein>
    <submittedName>
        <fullName evidence="2">DDE superfamily endonuclease</fullName>
    </submittedName>
</protein>
<dbReference type="Gene3D" id="3.90.350.10">
    <property type="entry name" value="Transposase Inhibitor Protein From Tn5, Chain A, domain 1"/>
    <property type="match status" value="1"/>
</dbReference>
<organism evidence="2 3">
    <name type="scientific">Nitrosomonas communis</name>
    <dbReference type="NCBI Taxonomy" id="44574"/>
    <lineage>
        <taxon>Bacteria</taxon>
        <taxon>Pseudomonadati</taxon>
        <taxon>Pseudomonadota</taxon>
        <taxon>Betaproteobacteria</taxon>
        <taxon>Nitrosomonadales</taxon>
        <taxon>Nitrosomonadaceae</taxon>
        <taxon>Nitrosomonas</taxon>
    </lineage>
</organism>
<sequence>MNAKGYAGIPGELCNWITFLAKALPLRSTGTFIELLIGAMLTPGGFVTDTYLMLAMRNHWTSYYKWLQQGKWSWLALARQFVRLMLANVTHDVVHLTIDDTLTLRASKKAPGSRIHHQHGNKVNLSTFVQGQCWVNLAIINRRPSQEPVALPLLSRLMPASSNTGKLVAANTLIRAVQSLLRGFRVRVLMDSWYMRQYVISKMLNRGFDVIGQVRRDTRLYDVPAPRLENQRGRSRKYGEKFTPEQVEHLHRWMATLHIYGKEQRVRLRSMLAKARFLNGRLVRAVWCEFENDHKPGQWKTASLLLSTDTALTAEQIVESYSLRWSIEPMFNQLKQAWGMKEAWQQTRQTLHRWVHITMAGYGLVQLLSCLNSQAVEALCQHSPWRKHQPQTAGQIRTGLVNILRHVAIRSWWNAKCKKFMPPDWNKNSNSG</sequence>
<gene>
    <name evidence="2" type="ORF">SAMN05421882_11271</name>
</gene>
<keyword evidence="2" id="KW-0540">Nuclease</keyword>
<keyword evidence="2" id="KW-0255">Endonuclease</keyword>
<dbReference type="GO" id="GO:0004519">
    <property type="term" value="F:endonuclease activity"/>
    <property type="evidence" value="ECO:0007669"/>
    <property type="project" value="UniProtKB-KW"/>
</dbReference>